<comment type="similarity">
    <text evidence="4">Belongs to the AB hydrolase superfamily. Lipase family.</text>
</comment>
<dbReference type="FunCoup" id="S8DVZ9">
    <property type="interactions" value="62"/>
</dbReference>
<dbReference type="PANTHER" id="PTHR47175:SF2">
    <property type="entry name" value="LIPASE ATG15-RELATED"/>
    <property type="match status" value="1"/>
</dbReference>
<evidence type="ECO:0000256" key="13">
    <source>
        <dbReference type="ARBA" id="ARBA00023006"/>
    </source>
</evidence>
<dbReference type="CDD" id="cd00519">
    <property type="entry name" value="Lipase_3"/>
    <property type="match status" value="1"/>
</dbReference>
<dbReference type="GO" id="GO:0034727">
    <property type="term" value="P:piecemeal microautophagy of the nucleus"/>
    <property type="evidence" value="ECO:0007669"/>
    <property type="project" value="TreeGrafter"/>
</dbReference>
<evidence type="ECO:0000256" key="8">
    <source>
        <dbReference type="ARBA" id="ARBA00022753"/>
    </source>
</evidence>
<evidence type="ECO:0000256" key="9">
    <source>
        <dbReference type="ARBA" id="ARBA00022801"/>
    </source>
</evidence>
<dbReference type="Pfam" id="PF01764">
    <property type="entry name" value="Lipase_3"/>
    <property type="match status" value="1"/>
</dbReference>
<evidence type="ECO:0000313" key="21">
    <source>
        <dbReference type="Proteomes" id="UP000015241"/>
    </source>
</evidence>
<dbReference type="InterPro" id="IPR002921">
    <property type="entry name" value="Fungal_lipase-type"/>
</dbReference>
<evidence type="ECO:0000256" key="18">
    <source>
        <dbReference type="ARBA" id="ARBA00029828"/>
    </source>
</evidence>
<evidence type="ECO:0000256" key="12">
    <source>
        <dbReference type="ARBA" id="ARBA00022989"/>
    </source>
</evidence>
<dbReference type="eggNOG" id="KOG4540">
    <property type="taxonomic scope" value="Eukaryota"/>
</dbReference>
<dbReference type="EC" id="3.1.1.3" evidence="6"/>
<keyword evidence="9" id="KW-0378">Hydrolase</keyword>
<dbReference type="GO" id="GO:0005775">
    <property type="term" value="C:vacuolar lumen"/>
    <property type="evidence" value="ECO:0007669"/>
    <property type="project" value="TreeGrafter"/>
</dbReference>
<keyword evidence="8" id="KW-0967">Endosome</keyword>
<keyword evidence="7" id="KW-0812">Transmembrane</keyword>
<feature type="domain" description="Fungal lipase-type" evidence="19">
    <location>
        <begin position="175"/>
        <end position="204"/>
    </location>
</feature>
<dbReference type="PANTHER" id="PTHR47175">
    <property type="entry name" value="LIPASE ATG15-RELATED"/>
    <property type="match status" value="1"/>
</dbReference>
<evidence type="ECO:0000256" key="11">
    <source>
        <dbReference type="ARBA" id="ARBA00022968"/>
    </source>
</evidence>
<name>S8DVZ9_FOMSC</name>
<dbReference type="OrthoDB" id="58570at2759"/>
<dbReference type="HOGENOM" id="CLU_028295_1_0_1"/>
<dbReference type="InterPro" id="IPR029058">
    <property type="entry name" value="AB_hydrolase_fold"/>
</dbReference>
<dbReference type="GO" id="GO:0004620">
    <property type="term" value="F:phospholipase activity"/>
    <property type="evidence" value="ECO:0007669"/>
    <property type="project" value="TreeGrafter"/>
</dbReference>
<keyword evidence="13" id="KW-0072">Autophagy</keyword>
<dbReference type="GO" id="GO:0006660">
    <property type="term" value="P:phosphatidylserine catabolic process"/>
    <property type="evidence" value="ECO:0007669"/>
    <property type="project" value="TreeGrafter"/>
</dbReference>
<dbReference type="GO" id="GO:0004806">
    <property type="term" value="F:triacylglycerol lipase activity"/>
    <property type="evidence" value="ECO:0007669"/>
    <property type="project" value="UniProtKB-EC"/>
</dbReference>
<evidence type="ECO:0000256" key="3">
    <source>
        <dbReference type="ARBA" id="ARBA00004343"/>
    </source>
</evidence>
<dbReference type="STRING" id="743788.S8DVZ9"/>
<keyword evidence="14" id="KW-0443">Lipid metabolism</keyword>
<accession>S8DVZ9</accession>
<comment type="catalytic activity">
    <reaction evidence="1">
        <text>a triacylglycerol + H2O = a diacylglycerol + a fatty acid + H(+)</text>
        <dbReference type="Rhea" id="RHEA:12044"/>
        <dbReference type="ChEBI" id="CHEBI:15377"/>
        <dbReference type="ChEBI" id="CHEBI:15378"/>
        <dbReference type="ChEBI" id="CHEBI:17855"/>
        <dbReference type="ChEBI" id="CHEBI:18035"/>
        <dbReference type="ChEBI" id="CHEBI:28868"/>
        <dbReference type="EC" id="3.1.1.3"/>
    </reaction>
</comment>
<dbReference type="InterPro" id="IPR050805">
    <property type="entry name" value="ATG15_Lipase"/>
</dbReference>
<protein>
    <recommendedName>
        <fullName evidence="6">triacylglycerol lipase</fullName>
        <ecNumber evidence="6">3.1.1.3</ecNumber>
    </recommendedName>
    <alternativeName>
        <fullName evidence="18">Autophagy-related protein 15</fullName>
    </alternativeName>
</protein>
<keyword evidence="11" id="KW-0735">Signal-anchor</keyword>
<evidence type="ECO:0000256" key="6">
    <source>
        <dbReference type="ARBA" id="ARBA00013279"/>
    </source>
</evidence>
<proteinExistence type="inferred from homology"/>
<dbReference type="GO" id="GO:0032585">
    <property type="term" value="C:multivesicular body membrane"/>
    <property type="evidence" value="ECO:0007669"/>
    <property type="project" value="UniProtKB-SubCell"/>
</dbReference>
<sequence>MTVYRPRSPEALQRIRARTMRGEPSDGEVEWEEVRVAGPYIEDKHTLSQLARMTGNAYALPGQKNWYDIDVTWNTSFPFGWEDAADGFRGHVFLSPGNSTVILAIKGTTLQGPTSKKDKFNDNLLFSCCCARVDFSWILNQVCGCYAKQYRCDEGCLRKALVEDSLFYNVGVDLIYNLTALYPTSTIWLVGHSLGGSLASLLGTTFGLPAVAFESPGEKLAAHRLFLPLPPSVPVTHVYHNADPIPQGSCTGPLSLCAQAGYALETRCHLGKTIVFDTVGKLGWRVDVQTHTIKTVIQKVLEVDVEGGWDRTEDGIALDVPLATEEEDCVDCYKWEFGDYKDSECSLTL</sequence>
<dbReference type="InParanoid" id="S8DVZ9"/>
<dbReference type="GO" id="GO:0034496">
    <property type="term" value="P:multivesicular body membrane disassembly"/>
    <property type="evidence" value="ECO:0007669"/>
    <property type="project" value="TreeGrafter"/>
</dbReference>
<evidence type="ECO:0000256" key="1">
    <source>
        <dbReference type="ARBA" id="ARBA00001024"/>
    </source>
</evidence>
<evidence type="ECO:0000256" key="14">
    <source>
        <dbReference type="ARBA" id="ARBA00023098"/>
    </source>
</evidence>
<evidence type="ECO:0000256" key="17">
    <source>
        <dbReference type="ARBA" id="ARBA00024663"/>
    </source>
</evidence>
<evidence type="ECO:0000256" key="5">
    <source>
        <dbReference type="ARBA" id="ARBA00011137"/>
    </source>
</evidence>
<keyword evidence="16" id="KW-0325">Glycoprotein</keyword>
<comment type="function">
    <text evidence="17">Lipase which is essential for lysis of subvacuolar cytoplasm to vacuole targeted bodies and intravacuolar autophagic bodies. Involved in the lysis of intravacuolar multivesicular body (MVB) vesicles. The intravacuolar membrane disintegration by ATG15 is critical to life span extension.</text>
</comment>
<evidence type="ECO:0000256" key="2">
    <source>
        <dbReference type="ARBA" id="ARBA00004270"/>
    </source>
</evidence>
<evidence type="ECO:0000256" key="15">
    <source>
        <dbReference type="ARBA" id="ARBA00023136"/>
    </source>
</evidence>
<dbReference type="Gene3D" id="3.40.50.1820">
    <property type="entry name" value="alpha/beta hydrolase"/>
    <property type="match status" value="1"/>
</dbReference>
<keyword evidence="15" id="KW-0472">Membrane</keyword>
<evidence type="ECO:0000256" key="7">
    <source>
        <dbReference type="ARBA" id="ARBA00022692"/>
    </source>
</evidence>
<reference evidence="20 21" key="1">
    <citation type="journal article" date="2012" name="Science">
        <title>The Paleozoic origin of enzymatic lignin decomposition reconstructed from 31 fungal genomes.</title>
        <authorList>
            <person name="Floudas D."/>
            <person name="Binder M."/>
            <person name="Riley R."/>
            <person name="Barry K."/>
            <person name="Blanchette R.A."/>
            <person name="Henrissat B."/>
            <person name="Martinez A.T."/>
            <person name="Otillar R."/>
            <person name="Spatafora J.W."/>
            <person name="Yadav J.S."/>
            <person name="Aerts A."/>
            <person name="Benoit I."/>
            <person name="Boyd A."/>
            <person name="Carlson A."/>
            <person name="Copeland A."/>
            <person name="Coutinho P.M."/>
            <person name="de Vries R.P."/>
            <person name="Ferreira P."/>
            <person name="Findley K."/>
            <person name="Foster B."/>
            <person name="Gaskell J."/>
            <person name="Glotzer D."/>
            <person name="Gorecki P."/>
            <person name="Heitman J."/>
            <person name="Hesse C."/>
            <person name="Hori C."/>
            <person name="Igarashi K."/>
            <person name="Jurgens J.A."/>
            <person name="Kallen N."/>
            <person name="Kersten P."/>
            <person name="Kohler A."/>
            <person name="Kuees U."/>
            <person name="Kumar T.K.A."/>
            <person name="Kuo A."/>
            <person name="LaButti K."/>
            <person name="Larrondo L.F."/>
            <person name="Lindquist E."/>
            <person name="Ling A."/>
            <person name="Lombard V."/>
            <person name="Lucas S."/>
            <person name="Lundell T."/>
            <person name="Martin R."/>
            <person name="McLaughlin D.J."/>
            <person name="Morgenstern I."/>
            <person name="Morin E."/>
            <person name="Murat C."/>
            <person name="Nagy L.G."/>
            <person name="Nolan M."/>
            <person name="Ohm R.A."/>
            <person name="Patyshakuliyeva A."/>
            <person name="Rokas A."/>
            <person name="Ruiz-Duenas F.J."/>
            <person name="Sabat G."/>
            <person name="Salamov A."/>
            <person name="Samejima M."/>
            <person name="Schmutz J."/>
            <person name="Slot J.C."/>
            <person name="St John F."/>
            <person name="Stenlid J."/>
            <person name="Sun H."/>
            <person name="Sun S."/>
            <person name="Syed K."/>
            <person name="Tsang A."/>
            <person name="Wiebenga A."/>
            <person name="Young D."/>
            <person name="Pisabarro A."/>
            <person name="Eastwood D.C."/>
            <person name="Martin F."/>
            <person name="Cullen D."/>
            <person name="Grigoriev I.V."/>
            <person name="Hibbett D.S."/>
        </authorList>
    </citation>
    <scope>NUCLEOTIDE SEQUENCE</scope>
    <source>
        <strain evidence="21">FP-58527</strain>
    </source>
</reference>
<evidence type="ECO:0000259" key="19">
    <source>
        <dbReference type="Pfam" id="PF01764"/>
    </source>
</evidence>
<evidence type="ECO:0000256" key="16">
    <source>
        <dbReference type="ARBA" id="ARBA00023180"/>
    </source>
</evidence>
<keyword evidence="21" id="KW-1185">Reference proteome</keyword>
<dbReference type="EMBL" id="KE504183">
    <property type="protein sequence ID" value="EPS96797.1"/>
    <property type="molecule type" value="Genomic_DNA"/>
</dbReference>
<dbReference type="SUPFAM" id="SSF53474">
    <property type="entry name" value="alpha/beta-Hydrolases"/>
    <property type="match status" value="1"/>
</dbReference>
<organism evidence="20 21">
    <name type="scientific">Fomitopsis schrenkii</name>
    <name type="common">Brown rot fungus</name>
    <dbReference type="NCBI Taxonomy" id="2126942"/>
    <lineage>
        <taxon>Eukaryota</taxon>
        <taxon>Fungi</taxon>
        <taxon>Dikarya</taxon>
        <taxon>Basidiomycota</taxon>
        <taxon>Agaricomycotina</taxon>
        <taxon>Agaricomycetes</taxon>
        <taxon>Polyporales</taxon>
        <taxon>Fomitopsis</taxon>
    </lineage>
</organism>
<keyword evidence="10" id="KW-0442">Lipid degradation</keyword>
<comment type="subunit">
    <text evidence="5">Binds to both phosphatidylinositol (PI) and phosphatidylinositol 3,5-bisphosphate (PIP2).</text>
</comment>
<gene>
    <name evidence="20" type="ORF">FOMPIDRAFT_1129700</name>
</gene>
<evidence type="ECO:0000256" key="4">
    <source>
        <dbReference type="ARBA" id="ARBA00010701"/>
    </source>
</evidence>
<dbReference type="AlphaFoldDB" id="S8DVZ9"/>
<dbReference type="GO" id="GO:0046461">
    <property type="term" value="P:neutral lipid catabolic process"/>
    <property type="evidence" value="ECO:0007669"/>
    <property type="project" value="TreeGrafter"/>
</dbReference>
<comment type="subcellular location">
    <subcellularLocation>
        <location evidence="3">Endosome</location>
        <location evidence="3">Multivesicular body membrane</location>
        <topology evidence="3">Single-pass type II membrane protein</topology>
    </subcellularLocation>
    <subcellularLocation>
        <location evidence="2">Prevacuolar compartment membrane</location>
        <topology evidence="2">Single-pass type II membrane protein</topology>
    </subcellularLocation>
</comment>
<keyword evidence="12" id="KW-1133">Transmembrane helix</keyword>
<dbReference type="Proteomes" id="UP000015241">
    <property type="component" value="Unassembled WGS sequence"/>
</dbReference>
<evidence type="ECO:0000256" key="10">
    <source>
        <dbReference type="ARBA" id="ARBA00022963"/>
    </source>
</evidence>
<evidence type="ECO:0000313" key="20">
    <source>
        <dbReference type="EMBL" id="EPS96797.1"/>
    </source>
</evidence>